<dbReference type="PANTHER" id="PTHR12246">
    <property type="entry name" value="PALMITOYLTRANSFERASE ZDHHC16"/>
    <property type="match status" value="1"/>
</dbReference>
<feature type="transmembrane region" description="Helical" evidence="7">
    <location>
        <begin position="187"/>
        <end position="220"/>
    </location>
</feature>
<gene>
    <name evidence="9" type="ORF">H257_08651</name>
</gene>
<dbReference type="InterPro" id="IPR001594">
    <property type="entry name" value="Palmitoyltrfase_DHHC"/>
</dbReference>
<comment type="subcellular location">
    <subcellularLocation>
        <location evidence="1">Membrane</location>
        <topology evidence="1">Multi-pass membrane protein</topology>
    </subcellularLocation>
</comment>
<evidence type="ECO:0000256" key="1">
    <source>
        <dbReference type="ARBA" id="ARBA00004141"/>
    </source>
</evidence>
<evidence type="ECO:0000256" key="4">
    <source>
        <dbReference type="ARBA" id="ARBA00022989"/>
    </source>
</evidence>
<evidence type="ECO:0000256" key="6">
    <source>
        <dbReference type="ARBA" id="ARBA00023315"/>
    </source>
</evidence>
<proteinExistence type="inferred from homology"/>
<dbReference type="RefSeq" id="XP_009832930.1">
    <property type="nucleotide sequence ID" value="XM_009834628.1"/>
</dbReference>
<evidence type="ECO:0000256" key="7">
    <source>
        <dbReference type="RuleBase" id="RU079119"/>
    </source>
</evidence>
<dbReference type="PROSITE" id="PS50216">
    <property type="entry name" value="DHHC"/>
    <property type="match status" value="1"/>
</dbReference>
<evidence type="ECO:0000256" key="3">
    <source>
        <dbReference type="ARBA" id="ARBA00022692"/>
    </source>
</evidence>
<dbReference type="AlphaFoldDB" id="W4GDR8"/>
<dbReference type="Pfam" id="PF01529">
    <property type="entry name" value="DHHC"/>
    <property type="match status" value="1"/>
</dbReference>
<feature type="domain" description="Palmitoyltransferase DHHC" evidence="8">
    <location>
        <begin position="101"/>
        <end position="218"/>
    </location>
</feature>
<feature type="transmembrane region" description="Helical" evidence="7">
    <location>
        <begin position="50"/>
        <end position="70"/>
    </location>
</feature>
<keyword evidence="5 7" id="KW-0472">Membrane</keyword>
<feature type="transmembrane region" description="Helical" evidence="7">
    <location>
        <begin position="21"/>
        <end position="44"/>
    </location>
</feature>
<name>W4GDR8_APHAT</name>
<dbReference type="InterPro" id="IPR039859">
    <property type="entry name" value="PFA4/ZDH16/20/ERF2-like"/>
</dbReference>
<keyword evidence="2 7" id="KW-0808">Transferase</keyword>
<keyword evidence="4 7" id="KW-1133">Transmembrane helix</keyword>
<dbReference type="GeneID" id="20810647"/>
<keyword evidence="6 7" id="KW-0012">Acyltransferase</keyword>
<feature type="transmembrane region" description="Helical" evidence="7">
    <location>
        <begin position="148"/>
        <end position="167"/>
    </location>
</feature>
<dbReference type="EMBL" id="KI913132">
    <property type="protein sequence ID" value="ETV77820.1"/>
    <property type="molecule type" value="Genomic_DNA"/>
</dbReference>
<protein>
    <recommendedName>
        <fullName evidence="7">Palmitoyltransferase</fullName>
        <ecNumber evidence="7">2.3.1.225</ecNumber>
    </recommendedName>
</protein>
<dbReference type="VEuPathDB" id="FungiDB:H257_08651"/>
<dbReference type="GO" id="GO:0019706">
    <property type="term" value="F:protein-cysteine S-palmitoyltransferase activity"/>
    <property type="evidence" value="ECO:0007669"/>
    <property type="project" value="UniProtKB-EC"/>
</dbReference>
<comment type="domain">
    <text evidence="7">The DHHC domain is required for palmitoyltransferase activity.</text>
</comment>
<evidence type="ECO:0000256" key="2">
    <source>
        <dbReference type="ARBA" id="ARBA00022679"/>
    </source>
</evidence>
<dbReference type="STRING" id="112090.W4GDR8"/>
<evidence type="ECO:0000256" key="5">
    <source>
        <dbReference type="ARBA" id="ARBA00023136"/>
    </source>
</evidence>
<dbReference type="GO" id="GO:0016020">
    <property type="term" value="C:membrane"/>
    <property type="evidence" value="ECO:0007669"/>
    <property type="project" value="UniProtKB-SubCell"/>
</dbReference>
<comment type="similarity">
    <text evidence="7">Belongs to the DHHC palmitoyltransferase family.</text>
</comment>
<evidence type="ECO:0000313" key="9">
    <source>
        <dbReference type="EMBL" id="ETV77820.1"/>
    </source>
</evidence>
<sequence length="280" mass="31754">MCSASVVVFIVDGVNFALGPLLVCFGLSLLTFLVACFYLCILPLVTTWPWSLGCMGAYLFLQVGLHYILCISTDPGRLTRGHPLSESDEGFDDQSRTDLPVCQYCDVAKPPRTHHCHSCGTCVLDMDHHCVWMHNCIGHFNYRYYWRFLLFTWLACAFVAAASHHSIQAMADGDSEPSYFKACVRLPYVLCLCIGLVVFGLWLWHVYTVLAGVTTLEAVILYRNKQKSKPLTWATMQHNVHRTIGPMWTTVLPPFTNPFPWTTNRPRIWSRGLVERNSVV</sequence>
<evidence type="ECO:0000259" key="8">
    <source>
        <dbReference type="Pfam" id="PF01529"/>
    </source>
</evidence>
<organism evidence="9">
    <name type="scientific">Aphanomyces astaci</name>
    <name type="common">Crayfish plague agent</name>
    <dbReference type="NCBI Taxonomy" id="112090"/>
    <lineage>
        <taxon>Eukaryota</taxon>
        <taxon>Sar</taxon>
        <taxon>Stramenopiles</taxon>
        <taxon>Oomycota</taxon>
        <taxon>Saprolegniomycetes</taxon>
        <taxon>Saprolegniales</taxon>
        <taxon>Verrucalvaceae</taxon>
        <taxon>Aphanomyces</taxon>
    </lineage>
</organism>
<keyword evidence="3 7" id="KW-0812">Transmembrane</keyword>
<dbReference type="EC" id="2.3.1.225" evidence="7"/>
<reference evidence="9" key="1">
    <citation type="submission" date="2013-12" db="EMBL/GenBank/DDBJ databases">
        <title>The Genome Sequence of Aphanomyces astaci APO3.</title>
        <authorList>
            <consortium name="The Broad Institute Genomics Platform"/>
            <person name="Russ C."/>
            <person name="Tyler B."/>
            <person name="van West P."/>
            <person name="Dieguez-Uribeondo J."/>
            <person name="Young S.K."/>
            <person name="Zeng Q."/>
            <person name="Gargeya S."/>
            <person name="Fitzgerald M."/>
            <person name="Abouelleil A."/>
            <person name="Alvarado L."/>
            <person name="Chapman S.B."/>
            <person name="Gainer-Dewar J."/>
            <person name="Goldberg J."/>
            <person name="Griggs A."/>
            <person name="Gujja S."/>
            <person name="Hansen M."/>
            <person name="Howarth C."/>
            <person name="Imamovic A."/>
            <person name="Ireland A."/>
            <person name="Larimer J."/>
            <person name="McCowan C."/>
            <person name="Murphy C."/>
            <person name="Pearson M."/>
            <person name="Poon T.W."/>
            <person name="Priest M."/>
            <person name="Roberts A."/>
            <person name="Saif S."/>
            <person name="Shea T."/>
            <person name="Sykes S."/>
            <person name="Wortman J."/>
            <person name="Nusbaum C."/>
            <person name="Birren B."/>
        </authorList>
    </citation>
    <scope>NUCLEOTIDE SEQUENCE [LARGE SCALE GENOMIC DNA]</scope>
    <source>
        <strain evidence="9">APO3</strain>
    </source>
</reference>
<accession>W4GDR8</accession>
<comment type="catalytic activity">
    <reaction evidence="7">
        <text>L-cysteinyl-[protein] + hexadecanoyl-CoA = S-hexadecanoyl-L-cysteinyl-[protein] + CoA</text>
        <dbReference type="Rhea" id="RHEA:36683"/>
        <dbReference type="Rhea" id="RHEA-COMP:10131"/>
        <dbReference type="Rhea" id="RHEA-COMP:11032"/>
        <dbReference type="ChEBI" id="CHEBI:29950"/>
        <dbReference type="ChEBI" id="CHEBI:57287"/>
        <dbReference type="ChEBI" id="CHEBI:57379"/>
        <dbReference type="ChEBI" id="CHEBI:74151"/>
        <dbReference type="EC" id="2.3.1.225"/>
    </reaction>
</comment>
<dbReference type="OrthoDB" id="9909019at2759"/>